<dbReference type="InterPro" id="IPR021842">
    <property type="entry name" value="DUF3435"/>
</dbReference>
<dbReference type="EMBL" id="MU003695">
    <property type="protein sequence ID" value="KAF2813828.1"/>
    <property type="molecule type" value="Genomic_DNA"/>
</dbReference>
<organism evidence="1">
    <name type="scientific">Mytilinidion resinicola</name>
    <dbReference type="NCBI Taxonomy" id="574789"/>
    <lineage>
        <taxon>Eukaryota</taxon>
        <taxon>Fungi</taxon>
        <taxon>Dikarya</taxon>
        <taxon>Ascomycota</taxon>
        <taxon>Pezizomycotina</taxon>
        <taxon>Dothideomycetes</taxon>
        <taxon>Pleosporomycetidae</taxon>
        <taxon>Mytilinidiales</taxon>
        <taxon>Mytilinidiaceae</taxon>
        <taxon>Mytilinidion</taxon>
    </lineage>
</organism>
<dbReference type="Pfam" id="PF11917">
    <property type="entry name" value="DUF3435"/>
    <property type="match status" value="1"/>
</dbReference>
<dbReference type="Proteomes" id="UP000504636">
    <property type="component" value="Unplaced"/>
</dbReference>
<evidence type="ECO:0000313" key="3">
    <source>
        <dbReference type="RefSeq" id="XP_033580792.1"/>
    </source>
</evidence>
<keyword evidence="2" id="KW-1185">Reference proteome</keyword>
<evidence type="ECO:0000313" key="2">
    <source>
        <dbReference type="Proteomes" id="UP000504636"/>
    </source>
</evidence>
<accession>A0A6A6YZ57</accession>
<gene>
    <name evidence="1 3" type="ORF">BDZ99DRAFT_516471</name>
</gene>
<dbReference type="GeneID" id="54465967"/>
<reference evidence="3" key="3">
    <citation type="submission" date="2025-04" db="UniProtKB">
        <authorList>
            <consortium name="RefSeq"/>
        </authorList>
    </citation>
    <scope>IDENTIFICATION</scope>
    <source>
        <strain evidence="3">CBS 304.34</strain>
    </source>
</reference>
<dbReference type="PANTHER" id="PTHR37535:SF3">
    <property type="entry name" value="FLUG DOMAIN-CONTAINING PROTEIN"/>
    <property type="match status" value="1"/>
</dbReference>
<reference evidence="1 3" key="1">
    <citation type="journal article" date="2020" name="Stud. Mycol.">
        <title>101 Dothideomycetes genomes: a test case for predicting lifestyles and emergence of pathogens.</title>
        <authorList>
            <person name="Haridas S."/>
            <person name="Albert R."/>
            <person name="Binder M."/>
            <person name="Bloem J."/>
            <person name="Labutti K."/>
            <person name="Salamov A."/>
            <person name="Andreopoulos B."/>
            <person name="Baker S."/>
            <person name="Barry K."/>
            <person name="Bills G."/>
            <person name="Bluhm B."/>
            <person name="Cannon C."/>
            <person name="Castanera R."/>
            <person name="Culley D."/>
            <person name="Daum C."/>
            <person name="Ezra D."/>
            <person name="Gonzalez J."/>
            <person name="Henrissat B."/>
            <person name="Kuo A."/>
            <person name="Liang C."/>
            <person name="Lipzen A."/>
            <person name="Lutzoni F."/>
            <person name="Magnuson J."/>
            <person name="Mondo S."/>
            <person name="Nolan M."/>
            <person name="Ohm R."/>
            <person name="Pangilinan J."/>
            <person name="Park H.-J."/>
            <person name="Ramirez L."/>
            <person name="Alfaro M."/>
            <person name="Sun H."/>
            <person name="Tritt A."/>
            <person name="Yoshinaga Y."/>
            <person name="Zwiers L.-H."/>
            <person name="Turgeon B."/>
            <person name="Goodwin S."/>
            <person name="Spatafora J."/>
            <person name="Crous P."/>
            <person name="Grigoriev I."/>
        </authorList>
    </citation>
    <scope>NUCLEOTIDE SEQUENCE</scope>
    <source>
        <strain evidence="1 3">CBS 304.34</strain>
    </source>
</reference>
<proteinExistence type="predicted"/>
<dbReference type="OrthoDB" id="3943630at2759"/>
<evidence type="ECO:0000313" key="1">
    <source>
        <dbReference type="EMBL" id="KAF2813828.1"/>
    </source>
</evidence>
<protein>
    <submittedName>
        <fullName evidence="1 3">Uncharacterized protein</fullName>
    </submittedName>
</protein>
<sequence>MGLPVCRSLEKKGKISSHKIMTGYMFWKYSTELGYRVGYNDRLSGHALRRGLGNGLEVAARQQIMGHHGTTDQVFQKYYACNTVGIDLPSLVRRRSQNQDYINFARCITFGRHTNAPAPPGSFINSPDQFVPSKEELARLELRYPGREKRDLVRVAKKEDIKRRREAFFADVEHHRTGESNASSQDANQI</sequence>
<dbReference type="PANTHER" id="PTHR37535">
    <property type="entry name" value="FLUG DOMAIN PROTEIN"/>
    <property type="match status" value="1"/>
</dbReference>
<reference evidence="3" key="2">
    <citation type="submission" date="2020-04" db="EMBL/GenBank/DDBJ databases">
        <authorList>
            <consortium name="NCBI Genome Project"/>
        </authorList>
    </citation>
    <scope>NUCLEOTIDE SEQUENCE</scope>
    <source>
        <strain evidence="3">CBS 304.34</strain>
    </source>
</reference>
<dbReference type="RefSeq" id="XP_033580792.1">
    <property type="nucleotide sequence ID" value="XM_033725074.1"/>
</dbReference>
<name>A0A6A6YZ57_9PEZI</name>
<dbReference type="AlphaFoldDB" id="A0A6A6YZ57"/>